<protein>
    <submittedName>
        <fullName evidence="3">11473_t:CDS:1</fullName>
    </submittedName>
</protein>
<dbReference type="Proteomes" id="UP000789831">
    <property type="component" value="Unassembled WGS sequence"/>
</dbReference>
<proteinExistence type="predicted"/>
<dbReference type="InterPro" id="IPR036910">
    <property type="entry name" value="HMG_box_dom_sf"/>
</dbReference>
<feature type="non-terminal residue" evidence="3">
    <location>
        <position position="160"/>
    </location>
</feature>
<dbReference type="AlphaFoldDB" id="A0A9N9N4I3"/>
<evidence type="ECO:0000313" key="4">
    <source>
        <dbReference type="Proteomes" id="UP000789831"/>
    </source>
</evidence>
<dbReference type="EMBL" id="CAJVPL010017912">
    <property type="protein sequence ID" value="CAG8700259.1"/>
    <property type="molecule type" value="Genomic_DNA"/>
</dbReference>
<dbReference type="Gene3D" id="1.10.30.10">
    <property type="entry name" value="High mobility group box domain"/>
    <property type="match status" value="1"/>
</dbReference>
<evidence type="ECO:0000313" key="3">
    <source>
        <dbReference type="EMBL" id="CAG8700259.1"/>
    </source>
</evidence>
<evidence type="ECO:0000259" key="2">
    <source>
        <dbReference type="PROSITE" id="PS50118"/>
    </source>
</evidence>
<gene>
    <name evidence="3" type="ORF">AGERDE_LOCUS13472</name>
</gene>
<organism evidence="3 4">
    <name type="scientific">Ambispora gerdemannii</name>
    <dbReference type="NCBI Taxonomy" id="144530"/>
    <lineage>
        <taxon>Eukaryota</taxon>
        <taxon>Fungi</taxon>
        <taxon>Fungi incertae sedis</taxon>
        <taxon>Mucoromycota</taxon>
        <taxon>Glomeromycotina</taxon>
        <taxon>Glomeromycetes</taxon>
        <taxon>Archaeosporales</taxon>
        <taxon>Ambisporaceae</taxon>
        <taxon>Ambispora</taxon>
    </lineage>
</organism>
<accession>A0A9N9N4I3</accession>
<name>A0A9N9N4I3_9GLOM</name>
<dbReference type="SMART" id="SM00398">
    <property type="entry name" value="HMG"/>
    <property type="match status" value="1"/>
</dbReference>
<dbReference type="SUPFAM" id="SSF47095">
    <property type="entry name" value="HMG-box"/>
    <property type="match status" value="1"/>
</dbReference>
<dbReference type="Pfam" id="PF00505">
    <property type="entry name" value="HMG_box"/>
    <property type="match status" value="1"/>
</dbReference>
<dbReference type="GO" id="GO:0005634">
    <property type="term" value="C:nucleus"/>
    <property type="evidence" value="ECO:0007669"/>
    <property type="project" value="UniProtKB-UniRule"/>
</dbReference>
<dbReference type="PROSITE" id="PS50118">
    <property type="entry name" value="HMG_BOX_2"/>
    <property type="match status" value="1"/>
</dbReference>
<evidence type="ECO:0000256" key="1">
    <source>
        <dbReference type="PROSITE-ProRule" id="PRU00267"/>
    </source>
</evidence>
<sequence length="160" mass="18937">MTKLGTNYEYLTDNEIQILQQSPYQLTLSINELTESAVKKRHNPPRPQNSWIIFRRDYEAYLRCNQHVKSKVKETAKTCSLKWRKLSSQAKHFFKILEKIACENHKRTYPNYKYRPKHAKSSNHKEFIFREQKKYVSISSVKFSTIASNSPQEPIQIDGP</sequence>
<comment type="caution">
    <text evidence="3">The sequence shown here is derived from an EMBL/GenBank/DDBJ whole genome shotgun (WGS) entry which is preliminary data.</text>
</comment>
<keyword evidence="1" id="KW-0539">Nucleus</keyword>
<keyword evidence="1" id="KW-0238">DNA-binding</keyword>
<dbReference type="OrthoDB" id="6247875at2759"/>
<feature type="DNA-binding region" description="HMG box" evidence="1">
    <location>
        <begin position="44"/>
        <end position="113"/>
    </location>
</feature>
<dbReference type="GO" id="GO:0003677">
    <property type="term" value="F:DNA binding"/>
    <property type="evidence" value="ECO:0007669"/>
    <property type="project" value="UniProtKB-UniRule"/>
</dbReference>
<keyword evidence="4" id="KW-1185">Reference proteome</keyword>
<reference evidence="3" key="1">
    <citation type="submission" date="2021-06" db="EMBL/GenBank/DDBJ databases">
        <authorList>
            <person name="Kallberg Y."/>
            <person name="Tangrot J."/>
            <person name="Rosling A."/>
        </authorList>
    </citation>
    <scope>NUCLEOTIDE SEQUENCE</scope>
    <source>
        <strain evidence="3">MT106</strain>
    </source>
</reference>
<feature type="domain" description="HMG box" evidence="2">
    <location>
        <begin position="44"/>
        <end position="113"/>
    </location>
</feature>
<dbReference type="InterPro" id="IPR009071">
    <property type="entry name" value="HMG_box_dom"/>
</dbReference>